<keyword evidence="2" id="KW-0328">Glycosyltransferase</keyword>
<dbReference type="Pfam" id="PF13439">
    <property type="entry name" value="Glyco_transf_4"/>
    <property type="match status" value="1"/>
</dbReference>
<dbReference type="Gene3D" id="3.40.50.2000">
    <property type="entry name" value="Glycogen Phosphorylase B"/>
    <property type="match status" value="2"/>
</dbReference>
<keyword evidence="3" id="KW-1185">Reference proteome</keyword>
<evidence type="ECO:0000259" key="1">
    <source>
        <dbReference type="Pfam" id="PF13439"/>
    </source>
</evidence>
<dbReference type="CDD" id="cd03801">
    <property type="entry name" value="GT4_PimA-like"/>
    <property type="match status" value="1"/>
</dbReference>
<reference evidence="3" key="1">
    <citation type="journal article" date="2019" name="Int. J. Syst. Evol. Microbiol.">
        <title>The Global Catalogue of Microorganisms (GCM) 10K type strain sequencing project: providing services to taxonomists for standard genome sequencing and annotation.</title>
        <authorList>
            <consortium name="The Broad Institute Genomics Platform"/>
            <consortium name="The Broad Institute Genome Sequencing Center for Infectious Disease"/>
            <person name="Wu L."/>
            <person name="Ma J."/>
        </authorList>
    </citation>
    <scope>NUCLEOTIDE SEQUENCE [LARGE SCALE GENOMIC DNA]</scope>
    <source>
        <strain evidence="3">CCM 7950</strain>
    </source>
</reference>
<sequence length="397" mass="43987">MRVAYICADPGIPVFGTKGASVHVQEVIKGMLQNGLDVTLFAQRLGGEPPEELKHIPVHVLPALPNFSNKERALAALVANAEVEKILEDTEKFDLIYERYSLWSQAGMHFAKKHGCIGILEVNAPLIEEQKKHRELPLEKEAQIVAESVFANADAMIAVSPGVKHYLETFDKAKGKVHVIANGVDLSRFAQAATENAQRLKQFVEQGEMDIPTIGFLGTLKPWHGVSILVQAWALLRERGYNTRLLIVGDGPQYQALSDEIEKLGLLEYVQFTGAVAPETVPMWLAKMDIAVAPYPTIDKFYFSPLKIYEYMAAGLPIIATRVGHLDSVIENNYNGILVVPDEPSKMANSIAELFVSPSTAQQLGQNARFTAEQYHSWLSVVERILDIARSCKNEKN</sequence>
<dbReference type="Proteomes" id="UP001597420">
    <property type="component" value="Unassembled WGS sequence"/>
</dbReference>
<evidence type="ECO:0000313" key="2">
    <source>
        <dbReference type="EMBL" id="MFD1806049.1"/>
    </source>
</evidence>
<accession>A0ABW4NTT6</accession>
<dbReference type="EMBL" id="JBHUFP010000009">
    <property type="protein sequence ID" value="MFD1806049.1"/>
    <property type="molecule type" value="Genomic_DNA"/>
</dbReference>
<gene>
    <name evidence="2" type="ORF">ACFSAV_06665</name>
</gene>
<dbReference type="InterPro" id="IPR050194">
    <property type="entry name" value="Glycosyltransferase_grp1"/>
</dbReference>
<feature type="domain" description="Glycosyltransferase subfamily 4-like N-terminal" evidence="1">
    <location>
        <begin position="19"/>
        <end position="188"/>
    </location>
</feature>
<dbReference type="GO" id="GO:0016757">
    <property type="term" value="F:glycosyltransferase activity"/>
    <property type="evidence" value="ECO:0007669"/>
    <property type="project" value="UniProtKB-KW"/>
</dbReference>
<name>A0ABW4NTT6_9PAST</name>
<dbReference type="Pfam" id="PF13692">
    <property type="entry name" value="Glyco_trans_1_4"/>
    <property type="match status" value="1"/>
</dbReference>
<protein>
    <submittedName>
        <fullName evidence="2">Glycosyltransferase family 4 protein</fullName>
        <ecNumber evidence="2">2.4.-.-</ecNumber>
    </submittedName>
</protein>
<dbReference type="InterPro" id="IPR028098">
    <property type="entry name" value="Glyco_trans_4-like_N"/>
</dbReference>
<evidence type="ECO:0000313" key="3">
    <source>
        <dbReference type="Proteomes" id="UP001597420"/>
    </source>
</evidence>
<comment type="caution">
    <text evidence="2">The sequence shown here is derived from an EMBL/GenBank/DDBJ whole genome shotgun (WGS) entry which is preliminary data.</text>
</comment>
<keyword evidence="2" id="KW-0808">Transferase</keyword>
<dbReference type="PANTHER" id="PTHR45947">
    <property type="entry name" value="SULFOQUINOVOSYL TRANSFERASE SQD2"/>
    <property type="match status" value="1"/>
</dbReference>
<dbReference type="EC" id="2.4.-.-" evidence="2"/>
<dbReference type="SUPFAM" id="SSF53756">
    <property type="entry name" value="UDP-Glycosyltransferase/glycogen phosphorylase"/>
    <property type="match status" value="1"/>
</dbReference>
<dbReference type="PANTHER" id="PTHR45947:SF3">
    <property type="entry name" value="SULFOQUINOVOSYL TRANSFERASE SQD2"/>
    <property type="match status" value="1"/>
</dbReference>
<dbReference type="RefSeq" id="WP_379097681.1">
    <property type="nucleotide sequence ID" value="NZ_JBHUFP010000009.1"/>
</dbReference>
<organism evidence="2 3">
    <name type="scientific">Pasteurella oralis</name>
    <dbReference type="NCBI Taxonomy" id="1071947"/>
    <lineage>
        <taxon>Bacteria</taxon>
        <taxon>Pseudomonadati</taxon>
        <taxon>Pseudomonadota</taxon>
        <taxon>Gammaproteobacteria</taxon>
        <taxon>Pasteurellales</taxon>
        <taxon>Pasteurellaceae</taxon>
        <taxon>Pasteurella</taxon>
    </lineage>
</organism>
<proteinExistence type="predicted"/>